<name>A0A9E7FBN5_9LILI</name>
<keyword evidence="1" id="KW-1133">Transmembrane helix</keyword>
<evidence type="ECO:0000313" key="3">
    <source>
        <dbReference type="Proteomes" id="UP001055439"/>
    </source>
</evidence>
<evidence type="ECO:0008006" key="4">
    <source>
        <dbReference type="Google" id="ProtNLM"/>
    </source>
</evidence>
<accession>A0A9E7FBN5</accession>
<feature type="transmembrane region" description="Helical" evidence="1">
    <location>
        <begin position="6"/>
        <end position="25"/>
    </location>
</feature>
<reference evidence="2" key="1">
    <citation type="submission" date="2022-05" db="EMBL/GenBank/DDBJ databases">
        <title>The Musa troglodytarum L. genome provides insights into the mechanism of non-climacteric behaviour and enrichment of carotenoids.</title>
        <authorList>
            <person name="Wang J."/>
        </authorList>
    </citation>
    <scope>NUCLEOTIDE SEQUENCE</scope>
    <source>
        <tissue evidence="2">Leaf</tissue>
    </source>
</reference>
<dbReference type="AlphaFoldDB" id="A0A9E7FBN5"/>
<keyword evidence="1" id="KW-0472">Membrane</keyword>
<proteinExistence type="predicted"/>
<dbReference type="EMBL" id="CP097505">
    <property type="protein sequence ID" value="URD92513.1"/>
    <property type="molecule type" value="Genomic_DNA"/>
</dbReference>
<sequence length="52" mass="6299">MLINLMILFVVIYLFFVNFIIKCHYYHTCHANFILCHDCHKMPPNCSYEKLC</sequence>
<gene>
    <name evidence="2" type="ORF">MUK42_33928</name>
</gene>
<protein>
    <recommendedName>
        <fullName evidence="4">Late nodulin</fullName>
    </recommendedName>
</protein>
<keyword evidence="1" id="KW-0812">Transmembrane</keyword>
<dbReference type="Proteomes" id="UP001055439">
    <property type="component" value="Chromosome 3"/>
</dbReference>
<keyword evidence="3" id="KW-1185">Reference proteome</keyword>
<evidence type="ECO:0000313" key="2">
    <source>
        <dbReference type="EMBL" id="URD92513.1"/>
    </source>
</evidence>
<evidence type="ECO:0000256" key="1">
    <source>
        <dbReference type="SAM" id="Phobius"/>
    </source>
</evidence>
<organism evidence="2 3">
    <name type="scientific">Musa troglodytarum</name>
    <name type="common">fe'i banana</name>
    <dbReference type="NCBI Taxonomy" id="320322"/>
    <lineage>
        <taxon>Eukaryota</taxon>
        <taxon>Viridiplantae</taxon>
        <taxon>Streptophyta</taxon>
        <taxon>Embryophyta</taxon>
        <taxon>Tracheophyta</taxon>
        <taxon>Spermatophyta</taxon>
        <taxon>Magnoliopsida</taxon>
        <taxon>Liliopsida</taxon>
        <taxon>Zingiberales</taxon>
        <taxon>Musaceae</taxon>
        <taxon>Musa</taxon>
    </lineage>
</organism>